<proteinExistence type="predicted"/>
<dbReference type="RefSeq" id="WP_251606876.1">
    <property type="nucleotide sequence ID" value="NZ_JAMQJY010000001.1"/>
</dbReference>
<comment type="caution">
    <text evidence="1">The sequence shown here is derived from an EMBL/GenBank/DDBJ whole genome shotgun (WGS) entry which is preliminary data.</text>
</comment>
<organism evidence="1 2">
    <name type="scientific">Alkalicoccobacillus plakortidis</name>
    <dbReference type="NCBI Taxonomy" id="444060"/>
    <lineage>
        <taxon>Bacteria</taxon>
        <taxon>Bacillati</taxon>
        <taxon>Bacillota</taxon>
        <taxon>Bacilli</taxon>
        <taxon>Bacillales</taxon>
        <taxon>Bacillaceae</taxon>
        <taxon>Alkalicoccobacillus</taxon>
    </lineage>
</organism>
<protein>
    <submittedName>
        <fullName evidence="1">Uncharacterized protein</fullName>
    </submittedName>
</protein>
<dbReference type="EMBL" id="JAMQJY010000001">
    <property type="protein sequence ID" value="MCM2675744.1"/>
    <property type="molecule type" value="Genomic_DNA"/>
</dbReference>
<keyword evidence="2" id="KW-1185">Reference proteome</keyword>
<sequence>MGTKQTHEVIEDEQLPIDGITDANLYEINRKVTHLSWNGGLMKINGYAYFSGIPLEKDDHIYKAIVLRNNDDEKERFEFPLHDLDNFEEEKYKWAGFEGEINFSSVTKGGAPLPNGSYNMFIKLTLLNTSLGVIEREVPLGNINRFLKNNFHSTKLEYYTAKRHLQYNLMVTQNIKLKTLQA</sequence>
<reference evidence="1" key="1">
    <citation type="submission" date="2022-06" db="EMBL/GenBank/DDBJ databases">
        <title>Alkalicoccobacillus porphyridii sp. nov., isolated from a marine red alga, Porphyridium purpureum and reclassification of Shouchella plakortidis and Shouchella gibsonii as Alkalicoccobacillus plakortidis comb. nov. and Alkalicoccobacillus gibsonii comb. nov.</title>
        <authorList>
            <person name="Kim K.H."/>
            <person name="Lee J.K."/>
            <person name="Han D.M."/>
            <person name="Baek J.H."/>
            <person name="Jeon C.O."/>
        </authorList>
    </citation>
    <scope>NUCLEOTIDE SEQUENCE</scope>
    <source>
        <strain evidence="1">DSM 19153</strain>
    </source>
</reference>
<evidence type="ECO:0000313" key="2">
    <source>
        <dbReference type="Proteomes" id="UP001203665"/>
    </source>
</evidence>
<accession>A0ABT0XIN8</accession>
<gene>
    <name evidence="1" type="ORF">NDM98_09725</name>
</gene>
<name>A0ABT0XIN8_9BACI</name>
<dbReference type="Proteomes" id="UP001203665">
    <property type="component" value="Unassembled WGS sequence"/>
</dbReference>
<evidence type="ECO:0000313" key="1">
    <source>
        <dbReference type="EMBL" id="MCM2675744.1"/>
    </source>
</evidence>